<dbReference type="Pfam" id="PF00496">
    <property type="entry name" value="SBP_bac_5"/>
    <property type="match status" value="1"/>
</dbReference>
<feature type="signal peptide" evidence="3">
    <location>
        <begin position="1"/>
        <end position="30"/>
    </location>
</feature>
<evidence type="ECO:0000259" key="4">
    <source>
        <dbReference type="Pfam" id="PF00496"/>
    </source>
</evidence>
<organism evidence="5 6">
    <name type="scientific">Rhizobium altiplani</name>
    <dbReference type="NCBI Taxonomy" id="1864509"/>
    <lineage>
        <taxon>Bacteria</taxon>
        <taxon>Pseudomonadati</taxon>
        <taxon>Pseudomonadota</taxon>
        <taxon>Alphaproteobacteria</taxon>
        <taxon>Hyphomicrobiales</taxon>
        <taxon>Rhizobiaceae</taxon>
        <taxon>Rhizobium/Agrobacterium group</taxon>
        <taxon>Rhizobium</taxon>
    </lineage>
</organism>
<feature type="domain" description="Solute-binding protein family 5" evidence="4">
    <location>
        <begin position="76"/>
        <end position="415"/>
    </location>
</feature>
<dbReference type="Gene3D" id="3.10.105.10">
    <property type="entry name" value="Dipeptide-binding Protein, Domain 3"/>
    <property type="match status" value="1"/>
</dbReference>
<comment type="similarity">
    <text evidence="2">Belongs to the bacterial solute-binding protein 5 family.</text>
</comment>
<dbReference type="CDD" id="cd00995">
    <property type="entry name" value="PBP2_NikA_DppA_OppA_like"/>
    <property type="match status" value="1"/>
</dbReference>
<sequence>MNTLSRLSAIAIAAMMATTVASGLTRPAQAATLSGGFDVGPGGFQGNFNPLAATAGFTWLSIYFEPLVTYDAKLQKPVGVLASSYEVSPDQLTYTFKLVDAKWHDGKPFTAKDAKFTMELAKNAKTGSVLAARLTPVSSVEAPDEHTLVLKLSAPSASLMDTLTKVMMLPEHALAAIPADQLAKNPWWSTSPIGTGAFKFTKYVNDQYVELAANTDYRSGKPALEKIINRYFADPAAAIAALRAGEIQFTYVDSNEVPTFKEDKSFRVIEGNSFVVNYLGFNHESPIWKDLRVRQAVMHAINRDAIIQSLYGGAAKPANCAYVADQLVPKDIDPYAYDPEKAKALLKEAGWDQINGGKPITLLTYYTTPLATNVLAAVQAMLAQVGINVVPRAVDAPTYNSIVLKPDADISQFQLVYAGLQNGPDAGSINVGLNEKQIPPAGPNVVRARMPDLTAALDAALGEPDAAKRDGRYQQVCKVMNSQLPWGTLWVANRYGVVSTKVKDFVWTPAPGGGPYQADPQRWSIAE</sequence>
<dbReference type="Proteomes" id="UP000068164">
    <property type="component" value="Unassembled WGS sequence"/>
</dbReference>
<accession>A0A125Q7N2</accession>
<dbReference type="AlphaFoldDB" id="A0A125Q7N2"/>
<comment type="caution">
    <text evidence="5">The sequence shown here is derived from an EMBL/GenBank/DDBJ whole genome shotgun (WGS) entry which is preliminary data.</text>
</comment>
<dbReference type="GO" id="GO:0030288">
    <property type="term" value="C:outer membrane-bounded periplasmic space"/>
    <property type="evidence" value="ECO:0007669"/>
    <property type="project" value="UniProtKB-ARBA"/>
</dbReference>
<comment type="subcellular location">
    <subcellularLocation>
        <location evidence="1">Periplasm</location>
    </subcellularLocation>
</comment>
<dbReference type="InterPro" id="IPR030678">
    <property type="entry name" value="Peptide/Ni-bd"/>
</dbReference>
<keyword evidence="6" id="KW-1185">Reference proteome</keyword>
<protein>
    <submittedName>
        <fullName evidence="5">Peptide ABC transporter substrate-binding protein</fullName>
    </submittedName>
</protein>
<evidence type="ECO:0000313" key="5">
    <source>
        <dbReference type="EMBL" id="KWV51575.1"/>
    </source>
</evidence>
<dbReference type="RefSeq" id="WP_062370672.1">
    <property type="nucleotide sequence ID" value="NZ_LNCD01000078.1"/>
</dbReference>
<dbReference type="GO" id="GO:1904680">
    <property type="term" value="F:peptide transmembrane transporter activity"/>
    <property type="evidence" value="ECO:0007669"/>
    <property type="project" value="TreeGrafter"/>
</dbReference>
<evidence type="ECO:0000256" key="2">
    <source>
        <dbReference type="ARBA" id="ARBA00005695"/>
    </source>
</evidence>
<dbReference type="Gene3D" id="3.40.190.10">
    <property type="entry name" value="Periplasmic binding protein-like II"/>
    <property type="match status" value="1"/>
</dbReference>
<dbReference type="OrthoDB" id="9803988at2"/>
<feature type="chain" id="PRO_5007178973" evidence="3">
    <location>
        <begin position="31"/>
        <end position="527"/>
    </location>
</feature>
<dbReference type="GO" id="GO:0015833">
    <property type="term" value="P:peptide transport"/>
    <property type="evidence" value="ECO:0007669"/>
    <property type="project" value="TreeGrafter"/>
</dbReference>
<dbReference type="InterPro" id="IPR000914">
    <property type="entry name" value="SBP_5_dom"/>
</dbReference>
<evidence type="ECO:0000313" key="6">
    <source>
        <dbReference type="Proteomes" id="UP000068164"/>
    </source>
</evidence>
<dbReference type="InterPro" id="IPR039424">
    <property type="entry name" value="SBP_5"/>
</dbReference>
<name>A0A125Q7N2_9HYPH</name>
<evidence type="ECO:0000256" key="1">
    <source>
        <dbReference type="ARBA" id="ARBA00004418"/>
    </source>
</evidence>
<dbReference type="PIRSF" id="PIRSF002741">
    <property type="entry name" value="MppA"/>
    <property type="match status" value="1"/>
</dbReference>
<keyword evidence="3" id="KW-0732">Signal</keyword>
<proteinExistence type="inferred from homology"/>
<evidence type="ECO:0000256" key="3">
    <source>
        <dbReference type="SAM" id="SignalP"/>
    </source>
</evidence>
<dbReference type="PANTHER" id="PTHR30290">
    <property type="entry name" value="PERIPLASMIC BINDING COMPONENT OF ABC TRANSPORTER"/>
    <property type="match status" value="1"/>
</dbReference>
<gene>
    <name evidence="5" type="ORF">AS026_05815</name>
</gene>
<dbReference type="GO" id="GO:0043190">
    <property type="term" value="C:ATP-binding cassette (ABC) transporter complex"/>
    <property type="evidence" value="ECO:0007669"/>
    <property type="project" value="InterPro"/>
</dbReference>
<reference evidence="5 6" key="1">
    <citation type="submission" date="2015-11" db="EMBL/GenBank/DDBJ databases">
        <title>Draft Genome Sequence of the Strain BR 10423 (Rhizobium sp.) isolated from nodules of Mimosa pudica.</title>
        <authorList>
            <person name="Barauna A.C."/>
            <person name="Zilli J.E."/>
            <person name="Simoes-Araujo J.L."/>
            <person name="Reis V.M."/>
            <person name="James E.K."/>
            <person name="Reis F.B.Jr."/>
            <person name="Rouws L.F."/>
            <person name="Passos S.R."/>
            <person name="Gois S.R."/>
        </authorList>
    </citation>
    <scope>NUCLEOTIDE SEQUENCE [LARGE SCALE GENOMIC DNA]</scope>
    <source>
        <strain evidence="5 6">BR10423</strain>
    </source>
</reference>
<dbReference type="Gene3D" id="3.90.76.10">
    <property type="entry name" value="Dipeptide-binding Protein, Domain 1"/>
    <property type="match status" value="1"/>
</dbReference>
<dbReference type="EMBL" id="LNCD01000078">
    <property type="protein sequence ID" value="KWV51575.1"/>
    <property type="molecule type" value="Genomic_DNA"/>
</dbReference>
<dbReference type="SUPFAM" id="SSF53850">
    <property type="entry name" value="Periplasmic binding protein-like II"/>
    <property type="match status" value="1"/>
</dbReference>